<proteinExistence type="predicted"/>
<evidence type="ECO:0000256" key="1">
    <source>
        <dbReference type="SAM" id="Coils"/>
    </source>
</evidence>
<comment type="caution">
    <text evidence="2">The sequence shown here is derived from an EMBL/GenBank/DDBJ whole genome shotgun (WGS) entry which is preliminary data.</text>
</comment>
<dbReference type="OrthoDB" id="1746763at2759"/>
<dbReference type="Proteomes" id="UP000327157">
    <property type="component" value="Chromosome 17"/>
</dbReference>
<keyword evidence="1" id="KW-0175">Coiled coil</keyword>
<organism evidence="2 3">
    <name type="scientific">Pyrus ussuriensis x Pyrus communis</name>
    <dbReference type="NCBI Taxonomy" id="2448454"/>
    <lineage>
        <taxon>Eukaryota</taxon>
        <taxon>Viridiplantae</taxon>
        <taxon>Streptophyta</taxon>
        <taxon>Embryophyta</taxon>
        <taxon>Tracheophyta</taxon>
        <taxon>Spermatophyta</taxon>
        <taxon>Magnoliopsida</taxon>
        <taxon>eudicotyledons</taxon>
        <taxon>Gunneridae</taxon>
        <taxon>Pentapetalae</taxon>
        <taxon>rosids</taxon>
        <taxon>fabids</taxon>
        <taxon>Rosales</taxon>
        <taxon>Rosaceae</taxon>
        <taxon>Amygdaloideae</taxon>
        <taxon>Maleae</taxon>
        <taxon>Pyrus</taxon>
    </lineage>
</organism>
<dbReference type="EMBL" id="SMOL01000487">
    <property type="protein sequence ID" value="KAB2610643.1"/>
    <property type="molecule type" value="Genomic_DNA"/>
</dbReference>
<evidence type="ECO:0000313" key="2">
    <source>
        <dbReference type="EMBL" id="KAB2610643.1"/>
    </source>
</evidence>
<protein>
    <submittedName>
        <fullName evidence="2">Uncharacterized protein</fullName>
    </submittedName>
</protein>
<dbReference type="AlphaFoldDB" id="A0A5N5G5P4"/>
<dbReference type="PANTHER" id="PTHR34484">
    <property type="entry name" value="OS02G0832600 PROTEIN"/>
    <property type="match status" value="1"/>
</dbReference>
<evidence type="ECO:0000313" key="3">
    <source>
        <dbReference type="Proteomes" id="UP000327157"/>
    </source>
</evidence>
<accession>A0A5N5G5P4</accession>
<gene>
    <name evidence="2" type="ORF">D8674_018675</name>
</gene>
<keyword evidence="3" id="KW-1185">Reference proteome</keyword>
<sequence length="77" mass="9001">MVHPNYSGVACNNALDNRVADQDTHIVQLEEENLTLKERLFLMERELVDLRMMMQFIVRKDHVMGEVNEEVVENGSR</sequence>
<reference evidence="2 3" key="3">
    <citation type="submission" date="2019-11" db="EMBL/GenBank/DDBJ databases">
        <title>A de novo genome assembly of a pear dwarfing rootstock.</title>
        <authorList>
            <person name="Wang F."/>
            <person name="Wang J."/>
            <person name="Li S."/>
            <person name="Zhang Y."/>
            <person name="Fang M."/>
            <person name="Ma L."/>
            <person name="Zhao Y."/>
            <person name="Jiang S."/>
        </authorList>
    </citation>
    <scope>NUCLEOTIDE SEQUENCE [LARGE SCALE GENOMIC DNA]</scope>
    <source>
        <strain evidence="2">S2</strain>
        <tissue evidence="2">Leaf</tissue>
    </source>
</reference>
<feature type="coiled-coil region" evidence="1">
    <location>
        <begin position="12"/>
        <end position="46"/>
    </location>
</feature>
<reference evidence="2 3" key="1">
    <citation type="submission" date="2019-09" db="EMBL/GenBank/DDBJ databases">
        <authorList>
            <person name="Ou C."/>
        </authorList>
    </citation>
    <scope>NUCLEOTIDE SEQUENCE [LARGE SCALE GENOMIC DNA]</scope>
    <source>
        <strain evidence="2">S2</strain>
        <tissue evidence="2">Leaf</tissue>
    </source>
</reference>
<reference evidence="3" key="2">
    <citation type="submission" date="2019-10" db="EMBL/GenBank/DDBJ databases">
        <title>A de novo genome assembly of a pear dwarfing rootstock.</title>
        <authorList>
            <person name="Wang F."/>
            <person name="Wang J."/>
            <person name="Li S."/>
            <person name="Zhang Y."/>
            <person name="Fang M."/>
            <person name="Ma L."/>
            <person name="Zhao Y."/>
            <person name="Jiang S."/>
        </authorList>
    </citation>
    <scope>NUCLEOTIDE SEQUENCE [LARGE SCALE GENOMIC DNA]</scope>
</reference>
<dbReference type="PANTHER" id="PTHR34484:SF2">
    <property type="entry name" value="OS02G0832600 PROTEIN"/>
    <property type="match status" value="1"/>
</dbReference>
<name>A0A5N5G5P4_9ROSA</name>